<evidence type="ECO:0000256" key="2">
    <source>
        <dbReference type="SAM" id="Phobius"/>
    </source>
</evidence>
<sequence>MDDSNKSPEQVADDAKQVGEDAVKKAKGVATDVKRVANDAVDTGRTYAKDAVNAAGKKIDAAKSQLDQTAQYLAKAINDEPVKAVLITAALSAVITALLISAIQSDRRY</sequence>
<name>A0ABU8WY96_9BURK</name>
<dbReference type="Proteomes" id="UP001385892">
    <property type="component" value="Unassembled WGS sequence"/>
</dbReference>
<organism evidence="3 4">
    <name type="scientific">Variovorax rhizosphaerae</name>
    <dbReference type="NCBI Taxonomy" id="1836200"/>
    <lineage>
        <taxon>Bacteria</taxon>
        <taxon>Pseudomonadati</taxon>
        <taxon>Pseudomonadota</taxon>
        <taxon>Betaproteobacteria</taxon>
        <taxon>Burkholderiales</taxon>
        <taxon>Comamonadaceae</taxon>
        <taxon>Variovorax</taxon>
    </lineage>
</organism>
<evidence type="ECO:0000256" key="1">
    <source>
        <dbReference type="SAM" id="MobiDB-lite"/>
    </source>
</evidence>
<dbReference type="EMBL" id="JBBKZT010000028">
    <property type="protein sequence ID" value="MEJ8851840.1"/>
    <property type="molecule type" value="Genomic_DNA"/>
</dbReference>
<keyword evidence="2" id="KW-0472">Membrane</keyword>
<proteinExistence type="predicted"/>
<keyword evidence="2" id="KW-0812">Transmembrane</keyword>
<reference evidence="3 4" key="1">
    <citation type="submission" date="2024-03" db="EMBL/GenBank/DDBJ databases">
        <title>Novel species of the genus Variovorax.</title>
        <authorList>
            <person name="Liu Q."/>
            <person name="Xin Y.-H."/>
        </authorList>
    </citation>
    <scope>NUCLEOTIDE SEQUENCE [LARGE SCALE GENOMIC DNA]</scope>
    <source>
        <strain evidence="3 4">KACC 18900</strain>
    </source>
</reference>
<feature type="compositionally biased region" description="Basic and acidic residues" evidence="1">
    <location>
        <begin position="13"/>
        <end position="24"/>
    </location>
</feature>
<evidence type="ECO:0000313" key="4">
    <source>
        <dbReference type="Proteomes" id="UP001385892"/>
    </source>
</evidence>
<keyword evidence="2" id="KW-1133">Transmembrane helix</keyword>
<feature type="region of interest" description="Disordered" evidence="1">
    <location>
        <begin position="1"/>
        <end position="26"/>
    </location>
</feature>
<evidence type="ECO:0008006" key="5">
    <source>
        <dbReference type="Google" id="ProtNLM"/>
    </source>
</evidence>
<keyword evidence="4" id="KW-1185">Reference proteome</keyword>
<feature type="transmembrane region" description="Helical" evidence="2">
    <location>
        <begin position="84"/>
        <end position="103"/>
    </location>
</feature>
<evidence type="ECO:0000313" key="3">
    <source>
        <dbReference type="EMBL" id="MEJ8851840.1"/>
    </source>
</evidence>
<protein>
    <recommendedName>
        <fullName evidence="5">CsbD family protein</fullName>
    </recommendedName>
</protein>
<comment type="caution">
    <text evidence="3">The sequence shown here is derived from an EMBL/GenBank/DDBJ whole genome shotgun (WGS) entry which is preliminary data.</text>
</comment>
<dbReference type="RefSeq" id="WP_340347631.1">
    <property type="nucleotide sequence ID" value="NZ_JBBKZT010000028.1"/>
</dbReference>
<accession>A0ABU8WY96</accession>
<gene>
    <name evidence="3" type="ORF">WKW82_34780</name>
</gene>